<name>A0ABT2RT55_9FIRM</name>
<evidence type="ECO:0000259" key="8">
    <source>
        <dbReference type="PROSITE" id="PS51101"/>
    </source>
</evidence>
<proteinExistence type="predicted"/>
<keyword evidence="2" id="KW-0813">Transport</keyword>
<keyword evidence="6" id="KW-0598">Phosphotransferase system</keyword>
<comment type="subcellular location">
    <subcellularLocation>
        <location evidence="1">Cytoplasm</location>
    </subcellularLocation>
</comment>
<keyword evidence="7" id="KW-0418">Kinase</keyword>
<comment type="caution">
    <text evidence="9">The sequence shown here is derived from an EMBL/GenBank/DDBJ whole genome shotgun (WGS) entry which is preliminary data.</text>
</comment>
<dbReference type="SUPFAM" id="SSF52728">
    <property type="entry name" value="PTS IIb component"/>
    <property type="match status" value="1"/>
</dbReference>
<dbReference type="Proteomes" id="UP001652461">
    <property type="component" value="Unassembled WGS sequence"/>
</dbReference>
<dbReference type="Gene3D" id="3.40.35.10">
    <property type="entry name" value="Phosphotransferase system, sorbose subfamily IIB component"/>
    <property type="match status" value="1"/>
</dbReference>
<dbReference type="InterPro" id="IPR036667">
    <property type="entry name" value="PTS_IIB_sorbose-sp_sf"/>
</dbReference>
<evidence type="ECO:0000256" key="5">
    <source>
        <dbReference type="ARBA" id="ARBA00022679"/>
    </source>
</evidence>
<evidence type="ECO:0000313" key="9">
    <source>
        <dbReference type="EMBL" id="MCU6695483.1"/>
    </source>
</evidence>
<feature type="domain" description="PTS EIIB type-4" evidence="8">
    <location>
        <begin position="1"/>
        <end position="157"/>
    </location>
</feature>
<dbReference type="InterPro" id="IPR004720">
    <property type="entry name" value="PTS_IIB_sorbose-sp"/>
</dbReference>
<keyword evidence="10" id="KW-1185">Reference proteome</keyword>
<dbReference type="PROSITE" id="PS51101">
    <property type="entry name" value="PTS_EIIB_TYPE_4"/>
    <property type="match status" value="1"/>
</dbReference>
<keyword evidence="5" id="KW-0808">Transferase</keyword>
<evidence type="ECO:0000256" key="7">
    <source>
        <dbReference type="ARBA" id="ARBA00022777"/>
    </source>
</evidence>
<keyword evidence="4 9" id="KW-0762">Sugar transport</keyword>
<sequence length="157" mass="17700">MKKASFARVDERLIHGQVMTAWVKKYWIKKIILVDDEIVQDSFMQEVLSMSAPQGVKVEVRSAADAAAELSEDTSEDNVMLLFKELKYAGLLVNYGYPLEELDIGNIGSAPGRKAITKEVYISDAEKDIVRGLHEKNINVYIQKLPQDAQVDIMKKI</sequence>
<evidence type="ECO:0000256" key="6">
    <source>
        <dbReference type="ARBA" id="ARBA00022683"/>
    </source>
</evidence>
<keyword evidence="3" id="KW-0963">Cytoplasm</keyword>
<dbReference type="Pfam" id="PF03830">
    <property type="entry name" value="PTSIIB_sorb"/>
    <property type="match status" value="1"/>
</dbReference>
<dbReference type="RefSeq" id="WP_158361455.1">
    <property type="nucleotide sequence ID" value="NZ_JAOQKC010000001.1"/>
</dbReference>
<dbReference type="EMBL" id="JAOQKC010000001">
    <property type="protein sequence ID" value="MCU6695483.1"/>
    <property type="molecule type" value="Genomic_DNA"/>
</dbReference>
<evidence type="ECO:0000256" key="2">
    <source>
        <dbReference type="ARBA" id="ARBA00022448"/>
    </source>
</evidence>
<evidence type="ECO:0000256" key="1">
    <source>
        <dbReference type="ARBA" id="ARBA00004496"/>
    </source>
</evidence>
<evidence type="ECO:0000256" key="3">
    <source>
        <dbReference type="ARBA" id="ARBA00022490"/>
    </source>
</evidence>
<reference evidence="9 10" key="1">
    <citation type="journal article" date="2021" name="ISME Commun">
        <title>Automated analysis of genomic sequences facilitates high-throughput and comprehensive description of bacteria.</title>
        <authorList>
            <person name="Hitch T.C.A."/>
        </authorList>
    </citation>
    <scope>NUCLEOTIDE SEQUENCE [LARGE SCALE GENOMIC DNA]</scope>
    <source>
        <strain evidence="9 10">Sanger_04</strain>
    </source>
</reference>
<organism evidence="9 10">
    <name type="scientific">Laedolimicola ammoniilytica</name>
    <dbReference type="NCBI Taxonomy" id="2981771"/>
    <lineage>
        <taxon>Bacteria</taxon>
        <taxon>Bacillati</taxon>
        <taxon>Bacillota</taxon>
        <taxon>Clostridia</taxon>
        <taxon>Lachnospirales</taxon>
        <taxon>Lachnospiraceae</taxon>
        <taxon>Laedolimicola</taxon>
    </lineage>
</organism>
<evidence type="ECO:0000256" key="4">
    <source>
        <dbReference type="ARBA" id="ARBA00022597"/>
    </source>
</evidence>
<accession>A0ABT2RT55</accession>
<evidence type="ECO:0000313" key="10">
    <source>
        <dbReference type="Proteomes" id="UP001652461"/>
    </source>
</evidence>
<gene>
    <name evidence="9" type="ORF">OCV63_01020</name>
</gene>
<protein>
    <submittedName>
        <fullName evidence="9">PTS sugar transporter subunit IIB</fullName>
    </submittedName>
</protein>